<dbReference type="PANTHER" id="PTHR47481:SF10">
    <property type="entry name" value="COPIA-LIKE POLYPROTEIN_RETROTRANSPOSON"/>
    <property type="match status" value="1"/>
</dbReference>
<dbReference type="Proteomes" id="UP001652623">
    <property type="component" value="Chromosome 12"/>
</dbReference>
<reference evidence="2" key="1">
    <citation type="submission" date="2025-08" db="UniProtKB">
        <authorList>
            <consortium name="RefSeq"/>
        </authorList>
    </citation>
    <scope>IDENTIFICATION</scope>
    <source>
        <tissue evidence="2">Seedling</tissue>
    </source>
</reference>
<keyword evidence="1" id="KW-1185">Reference proteome</keyword>
<gene>
    <name evidence="2" type="primary">LOC112493124</name>
</gene>
<dbReference type="PANTHER" id="PTHR47481">
    <property type="match status" value="1"/>
</dbReference>
<name>A0ABM3ZZ04_ZIZJJ</name>
<evidence type="ECO:0000313" key="2">
    <source>
        <dbReference type="RefSeq" id="XP_060669715.1"/>
    </source>
</evidence>
<dbReference type="GeneID" id="112493124"/>
<evidence type="ECO:0000313" key="1">
    <source>
        <dbReference type="Proteomes" id="UP001652623"/>
    </source>
</evidence>
<protein>
    <submittedName>
        <fullName evidence="2">Uncharacterized protein LOC112493124 isoform X2</fullName>
    </submittedName>
</protein>
<accession>A0ABM3ZZ04</accession>
<proteinExistence type="predicted"/>
<sequence>MKKGSMKTLDYCKKMKRIADKITVAGFAILEKELVMCILTRLGPEYETVYTNYTSRPPLPSLQEDKQIRITILKGILEGGLYKLQIPYHHSARWILSVVSEANTIPEAQVRDQLFSDSNNSFCVLYGVLDSDSHNHVVSGSDTTVCNSEHVSITSKNNIDCIPHTVAGSSGIVPVTNKADVHMEVLH</sequence>
<organism evidence="1 2">
    <name type="scientific">Ziziphus jujuba</name>
    <name type="common">Chinese jujube</name>
    <name type="synonym">Ziziphus sativa</name>
    <dbReference type="NCBI Taxonomy" id="326968"/>
    <lineage>
        <taxon>Eukaryota</taxon>
        <taxon>Viridiplantae</taxon>
        <taxon>Streptophyta</taxon>
        <taxon>Embryophyta</taxon>
        <taxon>Tracheophyta</taxon>
        <taxon>Spermatophyta</taxon>
        <taxon>Magnoliopsida</taxon>
        <taxon>eudicotyledons</taxon>
        <taxon>Gunneridae</taxon>
        <taxon>Pentapetalae</taxon>
        <taxon>rosids</taxon>
        <taxon>fabids</taxon>
        <taxon>Rosales</taxon>
        <taxon>Rhamnaceae</taxon>
        <taxon>Paliureae</taxon>
        <taxon>Ziziphus</taxon>
    </lineage>
</organism>
<dbReference type="RefSeq" id="XP_060669715.1">
    <property type="nucleotide sequence ID" value="XM_060813732.1"/>
</dbReference>